<organism evidence="1 2">
    <name type="scientific">Golovinomyces cichoracearum</name>
    <dbReference type="NCBI Taxonomy" id="62708"/>
    <lineage>
        <taxon>Eukaryota</taxon>
        <taxon>Fungi</taxon>
        <taxon>Dikarya</taxon>
        <taxon>Ascomycota</taxon>
        <taxon>Pezizomycotina</taxon>
        <taxon>Leotiomycetes</taxon>
        <taxon>Erysiphales</taxon>
        <taxon>Erysiphaceae</taxon>
        <taxon>Golovinomyces</taxon>
    </lineage>
</organism>
<dbReference type="Gene3D" id="3.40.50.150">
    <property type="entry name" value="Vaccinia Virus protein VP39"/>
    <property type="match status" value="1"/>
</dbReference>
<dbReference type="SUPFAM" id="SSF53335">
    <property type="entry name" value="S-adenosyl-L-methionine-dependent methyltransferases"/>
    <property type="match status" value="1"/>
</dbReference>
<evidence type="ECO:0000313" key="1">
    <source>
        <dbReference type="EMBL" id="RKF74571.1"/>
    </source>
</evidence>
<evidence type="ECO:0000313" key="2">
    <source>
        <dbReference type="Proteomes" id="UP000285326"/>
    </source>
</evidence>
<reference evidence="1 2" key="1">
    <citation type="journal article" date="2018" name="BMC Genomics">
        <title>Comparative genome analyses reveal sequence features reflecting distinct modes of host-adaptation between dicot and monocot powdery mildew.</title>
        <authorList>
            <person name="Wu Y."/>
            <person name="Ma X."/>
            <person name="Pan Z."/>
            <person name="Kale S.D."/>
            <person name="Song Y."/>
            <person name="King H."/>
            <person name="Zhang Q."/>
            <person name="Presley C."/>
            <person name="Deng X."/>
            <person name="Wei C.I."/>
            <person name="Xiao S."/>
        </authorList>
    </citation>
    <scope>NUCLEOTIDE SEQUENCE [LARGE SCALE GENOMIC DNA]</scope>
    <source>
        <strain evidence="1">UMSG1</strain>
    </source>
</reference>
<dbReference type="AlphaFoldDB" id="A0A420IJ69"/>
<dbReference type="PANTHER" id="PTHR14614">
    <property type="entry name" value="HEPATOCELLULAR CARCINOMA-ASSOCIATED ANTIGEN"/>
    <property type="match status" value="1"/>
</dbReference>
<keyword evidence="1" id="KW-0808">Transferase</keyword>
<keyword evidence="1" id="KW-0489">Methyltransferase</keyword>
<dbReference type="InterPro" id="IPR019410">
    <property type="entry name" value="Methyltransf_16"/>
</dbReference>
<protein>
    <submittedName>
        <fullName evidence="1">Protein-lysine N-methyltransferase rrg1</fullName>
    </submittedName>
</protein>
<dbReference type="PANTHER" id="PTHR14614:SF156">
    <property type="entry name" value="PROTEIN-LYSINE N-METHYLTRANSFERASE EFM2"/>
    <property type="match status" value="1"/>
</dbReference>
<dbReference type="GO" id="GO:0008757">
    <property type="term" value="F:S-adenosylmethionine-dependent methyltransferase activity"/>
    <property type="evidence" value="ECO:0007669"/>
    <property type="project" value="UniProtKB-ARBA"/>
</dbReference>
<name>A0A420IJ69_9PEZI</name>
<dbReference type="GO" id="GO:0005829">
    <property type="term" value="C:cytosol"/>
    <property type="evidence" value="ECO:0007669"/>
    <property type="project" value="TreeGrafter"/>
</dbReference>
<dbReference type="Pfam" id="PF10294">
    <property type="entry name" value="Methyltransf_16"/>
    <property type="match status" value="1"/>
</dbReference>
<comment type="caution">
    <text evidence="1">The sequence shown here is derived from an EMBL/GenBank/DDBJ whole genome shotgun (WGS) entry which is preliminary data.</text>
</comment>
<dbReference type="InterPro" id="IPR029063">
    <property type="entry name" value="SAM-dependent_MTases_sf"/>
</dbReference>
<dbReference type="GO" id="GO:0032259">
    <property type="term" value="P:methylation"/>
    <property type="evidence" value="ECO:0007669"/>
    <property type="project" value="UniProtKB-KW"/>
</dbReference>
<sequence>MEIPNLREKPELETLLTVLDSKFKSKIHVNYLYPETKKIDENYDFLLRVIRSDLDWLSCEEKDIVYALASKRIAENCGRAAMPGMDRIWIVPATIFHPQIGLKLREPPLIGDDLGLKTWATSYFVSKQIGQLGHDFFSHLLVKKEYGFDSLKKNLPRPSIEVLELGSGTGLVGMVAAAAWDVSVLLTDLESIQENLSYNIRKNLDTISRTSGGSVSCSTLDWRNPNDAFSEERRFEACLIIASDPLYDDYHPPALTNTIDTFLKKDDRARILTAIPLRDNYTRYLSQEFQQNMLSRHLEIVKILFQSCIDEDWAGSKNYAEGVPLELTIWQRSKLELNSLLS</sequence>
<dbReference type="Proteomes" id="UP000285326">
    <property type="component" value="Unassembled WGS sequence"/>
</dbReference>
<gene>
    <name evidence="1" type="ORF">GcM1_238005</name>
</gene>
<proteinExistence type="predicted"/>
<dbReference type="EMBL" id="MCBS01023895">
    <property type="protein sequence ID" value="RKF74571.1"/>
    <property type="molecule type" value="Genomic_DNA"/>
</dbReference>
<accession>A0A420IJ69</accession>